<keyword evidence="1" id="KW-0812">Transmembrane</keyword>
<proteinExistence type="predicted"/>
<feature type="transmembrane region" description="Helical" evidence="1">
    <location>
        <begin position="34"/>
        <end position="58"/>
    </location>
</feature>
<keyword evidence="3" id="KW-0540">Nuclease</keyword>
<accession>A0A7C9FEC8</accession>
<dbReference type="GO" id="GO:0004519">
    <property type="term" value="F:endonuclease activity"/>
    <property type="evidence" value="ECO:0007669"/>
    <property type="project" value="UniProtKB-KW"/>
</dbReference>
<comment type="caution">
    <text evidence="3">The sequence shown here is derived from an EMBL/GenBank/DDBJ whole genome shotgun (WGS) entry which is preliminary data.</text>
</comment>
<dbReference type="InterPro" id="IPR036691">
    <property type="entry name" value="Endo/exonu/phosph_ase_sf"/>
</dbReference>
<protein>
    <submittedName>
        <fullName evidence="3">Endonuclease/exonuclease/phosphatase</fullName>
    </submittedName>
</protein>
<dbReference type="GO" id="GO:0006506">
    <property type="term" value="P:GPI anchor biosynthetic process"/>
    <property type="evidence" value="ECO:0007669"/>
    <property type="project" value="TreeGrafter"/>
</dbReference>
<dbReference type="InterPro" id="IPR051916">
    <property type="entry name" value="GPI-anchor_lipid_remodeler"/>
</dbReference>
<dbReference type="CDD" id="cd09084">
    <property type="entry name" value="EEP-2"/>
    <property type="match status" value="1"/>
</dbReference>
<keyword evidence="1" id="KW-1133">Transmembrane helix</keyword>
<feature type="transmembrane region" description="Helical" evidence="1">
    <location>
        <begin position="65"/>
        <end position="83"/>
    </location>
</feature>
<dbReference type="PANTHER" id="PTHR14859:SF15">
    <property type="entry name" value="ENDONUCLEASE_EXONUCLEASE_PHOSPHATASE DOMAIN-CONTAINING PROTEIN"/>
    <property type="match status" value="1"/>
</dbReference>
<dbReference type="Gene3D" id="3.60.10.10">
    <property type="entry name" value="Endonuclease/exonuclease/phosphatase"/>
    <property type="match status" value="1"/>
</dbReference>
<evidence type="ECO:0000256" key="1">
    <source>
        <dbReference type="SAM" id="Phobius"/>
    </source>
</evidence>
<keyword evidence="4" id="KW-1185">Reference proteome</keyword>
<name>A0A7C9FEC8_9BACT</name>
<organism evidence="3 4">
    <name type="scientific">Salmonirosea aquatica</name>
    <dbReference type="NCBI Taxonomy" id="2654236"/>
    <lineage>
        <taxon>Bacteria</taxon>
        <taxon>Pseudomonadati</taxon>
        <taxon>Bacteroidota</taxon>
        <taxon>Cytophagia</taxon>
        <taxon>Cytophagales</taxon>
        <taxon>Spirosomataceae</taxon>
        <taxon>Salmonirosea</taxon>
    </lineage>
</organism>
<keyword evidence="3" id="KW-0269">Exonuclease</keyword>
<dbReference type="EMBL" id="WHLY01000002">
    <property type="protein sequence ID" value="MPR35450.1"/>
    <property type="molecule type" value="Genomic_DNA"/>
</dbReference>
<dbReference type="PANTHER" id="PTHR14859">
    <property type="entry name" value="CALCOFLUOR WHITE HYPERSENSITIVE PROTEIN PRECURSOR"/>
    <property type="match status" value="1"/>
</dbReference>
<dbReference type="Pfam" id="PF03372">
    <property type="entry name" value="Exo_endo_phos"/>
    <property type="match status" value="1"/>
</dbReference>
<keyword evidence="1" id="KW-0472">Membrane</keyword>
<gene>
    <name evidence="3" type="ORF">GBK04_19370</name>
</gene>
<dbReference type="GO" id="GO:0016020">
    <property type="term" value="C:membrane"/>
    <property type="evidence" value="ECO:0007669"/>
    <property type="project" value="GOC"/>
</dbReference>
<feature type="domain" description="Endonuclease/exonuclease/phosphatase" evidence="2">
    <location>
        <begin position="109"/>
        <end position="356"/>
    </location>
</feature>
<keyword evidence="3" id="KW-0378">Hydrolase</keyword>
<dbReference type="InterPro" id="IPR005135">
    <property type="entry name" value="Endo/exonuclease/phosphatase"/>
</dbReference>
<evidence type="ECO:0000313" key="4">
    <source>
        <dbReference type="Proteomes" id="UP000479293"/>
    </source>
</evidence>
<evidence type="ECO:0000259" key="2">
    <source>
        <dbReference type="Pfam" id="PF03372"/>
    </source>
</evidence>
<dbReference type="Proteomes" id="UP000479293">
    <property type="component" value="Unassembled WGS sequence"/>
</dbReference>
<keyword evidence="3" id="KW-0255">Endonuclease</keyword>
<evidence type="ECO:0000313" key="3">
    <source>
        <dbReference type="EMBL" id="MPR35450.1"/>
    </source>
</evidence>
<dbReference type="RefSeq" id="WP_152762513.1">
    <property type="nucleotide sequence ID" value="NZ_WHLY01000002.1"/>
</dbReference>
<dbReference type="SUPFAM" id="SSF56219">
    <property type="entry name" value="DNase I-like"/>
    <property type="match status" value="1"/>
</dbReference>
<sequence length="369" mass="43050">MRLLTGFLWFLYKILVLYTLIVYALTYWTFSSHWIAGFMMMSLPVVVVLHLVFMVLWLAVAPRRAIVTLLVLLAGLPFLARTFQLDLSPGPSLAAAPSRGQSPVISVLNYNVFNFGLNQYRHEENHTTLKQFKNWLVQQNADVLCLQEYFSHGDMEDFHITEMLIKTGYRHHAFLLQGSHGSPSEFGLAVFSRYPILATRDTLFSGQNGLLQADIVWNKDTLRIINTHLYSMTLQLSQVVSEQDYDKKKHEAKYAFRQMRRGFETRAQELNPLEKWIAASPYPIIVCGDFNETPYSYVYGHLRRRLANAFEERGRGFGFSYNHLPNFIRIDNQFYDQNRLELTEFKTLREVPYSDHYPLIGFYTRKEQL</sequence>
<feature type="transmembrane region" description="Helical" evidence="1">
    <location>
        <begin position="7"/>
        <end position="28"/>
    </location>
</feature>
<reference evidence="3 4" key="1">
    <citation type="submission" date="2019-10" db="EMBL/GenBank/DDBJ databases">
        <title>Draft Genome Sequence of Cytophagaceae sp. SJW1-29.</title>
        <authorList>
            <person name="Choi A."/>
        </authorList>
    </citation>
    <scope>NUCLEOTIDE SEQUENCE [LARGE SCALE GENOMIC DNA]</scope>
    <source>
        <strain evidence="3 4">SJW1-29</strain>
    </source>
</reference>
<dbReference type="AlphaFoldDB" id="A0A7C9FEC8"/>
<dbReference type="GO" id="GO:0004527">
    <property type="term" value="F:exonuclease activity"/>
    <property type="evidence" value="ECO:0007669"/>
    <property type="project" value="UniProtKB-KW"/>
</dbReference>